<dbReference type="Pfam" id="PF08722">
    <property type="entry name" value="Tn7_TnsA-like_N"/>
    <property type="match status" value="1"/>
</dbReference>
<reference evidence="2 3" key="1">
    <citation type="journal article" date="2016" name="Plant Pathol.">
        <title>Genetic characterization of strains named as Xanthomonas axonopodis pv. dieffenbachiae leads to a taxonomic revision of the X. axonopodis species complex.</title>
        <authorList>
            <person name="Constantin E.C."/>
            <person name="Cleenwerck I."/>
            <person name="Maes M."/>
            <person name="Baeyen S."/>
            <person name="Van Malderghem C."/>
            <person name="De Vos P."/>
            <person name="Cottyn B."/>
        </authorList>
    </citation>
    <scope>NUCLEOTIDE SEQUENCE [LARGE SCALE GENOMIC DNA]</scope>
    <source>
        <strain evidence="3">LMG9055</strain>
    </source>
</reference>
<dbReference type="EMBL" id="JPUO02000164">
    <property type="protein sequence ID" value="OQP78990.1"/>
    <property type="molecule type" value="Genomic_DNA"/>
</dbReference>
<organism evidence="2 3">
    <name type="scientific">Xanthomonas phaseoli pv. syngonii LMG 9055</name>
    <dbReference type="NCBI Taxonomy" id="1437878"/>
    <lineage>
        <taxon>Bacteria</taxon>
        <taxon>Pseudomonadati</taxon>
        <taxon>Pseudomonadota</taxon>
        <taxon>Gammaproteobacteria</taxon>
        <taxon>Lysobacterales</taxon>
        <taxon>Lysobacteraceae</taxon>
        <taxon>Xanthomonas</taxon>
    </lineage>
</organism>
<feature type="domain" description="TnsA endonuclease N-terminal" evidence="1">
    <location>
        <begin position="24"/>
        <end position="105"/>
    </location>
</feature>
<dbReference type="GO" id="GO:0003676">
    <property type="term" value="F:nucleic acid binding"/>
    <property type="evidence" value="ECO:0007669"/>
    <property type="project" value="InterPro"/>
</dbReference>
<evidence type="ECO:0000259" key="1">
    <source>
        <dbReference type="Pfam" id="PF08722"/>
    </source>
</evidence>
<dbReference type="InterPro" id="IPR014833">
    <property type="entry name" value="TnsA_N"/>
</dbReference>
<sequence>MQGGGHAGFESSLERDWFTILDFDPAVIRLQEQPFRLSHIVDGKVRSYTPDVLAEYEQDGVSWTVVYEVKHQQQLRADWEQLCPRYRAAMRHCRQQGWRFKIVTEKHIRTPYLENAKFLRRYRTMAMEQLRIAQLRYTASALGPTTPQALIAAAHWPRQEQAMSLATVWHMLANGDLRADLHKKLTMSSPIWLPEVTR</sequence>
<evidence type="ECO:0000313" key="2">
    <source>
        <dbReference type="EMBL" id="OQP78990.1"/>
    </source>
</evidence>
<evidence type="ECO:0000313" key="3">
    <source>
        <dbReference type="Proteomes" id="UP000050343"/>
    </source>
</evidence>
<dbReference type="InterPro" id="IPR011856">
    <property type="entry name" value="tRNA_endonuc-like_dom_sf"/>
</dbReference>
<name>A0A1V9H873_9XANT</name>
<gene>
    <name evidence="2" type="ORF">IA54_005980</name>
</gene>
<dbReference type="Gene3D" id="3.40.1350.10">
    <property type="match status" value="1"/>
</dbReference>
<reference evidence="2 3" key="2">
    <citation type="journal article" date="2017" name="Plant Pathol.">
        <title>Pathogenicity and virulence gene content of Xanthomonas strains infecting Araceae, formerly known as Xanthomonas axonopodis pv. dieffenbachiae.</title>
        <authorList>
            <person name="Constantin E.C."/>
            <person name="Haegeman A."/>
            <person name="Van Vaerenbergh J."/>
            <person name="Baeyen S."/>
            <person name="Van Malderghem C."/>
            <person name="Maes M."/>
            <person name="Cottyn B."/>
        </authorList>
    </citation>
    <scope>NUCLEOTIDE SEQUENCE [LARGE SCALE GENOMIC DNA]</scope>
    <source>
        <strain evidence="3">LMG9055</strain>
    </source>
</reference>
<dbReference type="Proteomes" id="UP000050343">
    <property type="component" value="Unassembled WGS sequence"/>
</dbReference>
<comment type="caution">
    <text evidence="2">The sequence shown here is derived from an EMBL/GenBank/DDBJ whole genome shotgun (WGS) entry which is preliminary data.</text>
</comment>
<protein>
    <recommendedName>
        <fullName evidence="1">TnsA endonuclease N-terminal domain-containing protein</fullName>
    </recommendedName>
</protein>
<proteinExistence type="predicted"/>
<accession>A0A1V9H873</accession>
<dbReference type="AlphaFoldDB" id="A0A1V9H873"/>